<dbReference type="Proteomes" id="UP000593713">
    <property type="component" value="Segment"/>
</dbReference>
<dbReference type="KEGG" id="vg:65130640"/>
<organism evidence="1 2">
    <name type="scientific">uncultured phage cr53_1</name>
    <dbReference type="NCBI Taxonomy" id="2772080"/>
    <lineage>
        <taxon>Viruses</taxon>
        <taxon>Duplodnaviria</taxon>
        <taxon>Heunggongvirae</taxon>
        <taxon>Uroviricota</taxon>
        <taxon>Caudoviricetes</taxon>
        <taxon>Crassvirales</taxon>
        <taxon>Suoliviridae</taxon>
        <taxon>Loutivirinae</taxon>
        <taxon>Blohavirus</taxon>
        <taxon>Blohavirus americanus</taxon>
    </lineage>
</organism>
<sequence length="127" mass="15426">MKIKTTIVRPGTILCWKEYNIFTKLWNKLKKRDLPYNKFEIIPTSIELLTIDRYNFVAYTPIRKYNKQEIYKLQSIYGNCIEDRNWDDVKTIINIIRPNTFDNSSTLEECKYYKKIDLNEESSEYIY</sequence>
<evidence type="ECO:0000313" key="1">
    <source>
        <dbReference type="EMBL" id="QOR56723.1"/>
    </source>
</evidence>
<proteinExistence type="predicted"/>
<protein>
    <submittedName>
        <fullName evidence="1">Uncharacterized protein</fullName>
    </submittedName>
</protein>
<dbReference type="RefSeq" id="YP_010112175.1">
    <property type="nucleotide sequence ID" value="NC_055889.1"/>
</dbReference>
<reference evidence="1 2" key="1">
    <citation type="submission" date="2020-07" db="EMBL/GenBank/DDBJ databases">
        <title>Taxonomic proposal: Crassvirales, a new order of highly abundant and diverse bacterial viruses.</title>
        <authorList>
            <person name="Shkoporov A.N."/>
            <person name="Stockdale S.R."/>
            <person name="Guerin E."/>
            <person name="Ross R.P."/>
            <person name="Hill C."/>
        </authorList>
    </citation>
    <scope>NUCLEOTIDE SEQUENCE [LARGE SCALE GENOMIC DNA]</scope>
</reference>
<name>A0A7M1RQT3_9CAUD</name>
<evidence type="ECO:0000313" key="2">
    <source>
        <dbReference type="Proteomes" id="UP000593713"/>
    </source>
</evidence>
<accession>A0A7M1RQT3</accession>
<dbReference type="EMBL" id="MT774396">
    <property type="protein sequence ID" value="QOR56723.1"/>
    <property type="molecule type" value="Genomic_DNA"/>
</dbReference>
<keyword evidence="2" id="KW-1185">Reference proteome</keyword>
<dbReference type="GeneID" id="65130640"/>